<dbReference type="SUPFAM" id="SSF52821">
    <property type="entry name" value="Rhodanese/Cell cycle control phosphatase"/>
    <property type="match status" value="1"/>
</dbReference>
<dbReference type="Proteomes" id="UP000621560">
    <property type="component" value="Unassembled WGS sequence"/>
</dbReference>
<keyword evidence="2" id="KW-1185">Reference proteome</keyword>
<organism evidence="1 2">
    <name type="scientific">Paenibacillus sabuli</name>
    <dbReference type="NCBI Taxonomy" id="2772509"/>
    <lineage>
        <taxon>Bacteria</taxon>
        <taxon>Bacillati</taxon>
        <taxon>Bacillota</taxon>
        <taxon>Bacilli</taxon>
        <taxon>Bacillales</taxon>
        <taxon>Paenibacillaceae</taxon>
        <taxon>Paenibacillus</taxon>
    </lineage>
</organism>
<comment type="caution">
    <text evidence="1">The sequence shown here is derived from an EMBL/GenBank/DDBJ whole genome shotgun (WGS) entry which is preliminary data.</text>
</comment>
<name>A0A927BQR7_9BACL</name>
<dbReference type="EMBL" id="JACXIZ010000009">
    <property type="protein sequence ID" value="MBD2844206.1"/>
    <property type="molecule type" value="Genomic_DNA"/>
</dbReference>
<gene>
    <name evidence="1" type="ORF">IDH44_03315</name>
</gene>
<sequence>MNLWAWGTGLALAAGLLIYWSYQRHVPVGGIPQLDLRAAAPELDEAVLLDLRDYRDSARMPADGGAIQLPLAYLGRHYGEIGRRRVVLVVSDRVLLNLGARFLRRKGIAVVGYSMITPGGLEGSCEPCV</sequence>
<evidence type="ECO:0000313" key="2">
    <source>
        <dbReference type="Proteomes" id="UP000621560"/>
    </source>
</evidence>
<accession>A0A927BQR7</accession>
<reference evidence="1" key="1">
    <citation type="submission" date="2020-09" db="EMBL/GenBank/DDBJ databases">
        <title>A novel bacterium of genus Paenibacillus, isolated from South China Sea.</title>
        <authorList>
            <person name="Huang H."/>
            <person name="Mo K."/>
            <person name="Hu Y."/>
        </authorList>
    </citation>
    <scope>NUCLEOTIDE SEQUENCE</scope>
    <source>
        <strain evidence="1">IB182496</strain>
    </source>
</reference>
<protein>
    <recommendedName>
        <fullName evidence="3">Rhodanese-like domain-containing protein</fullName>
    </recommendedName>
</protein>
<dbReference type="InterPro" id="IPR036873">
    <property type="entry name" value="Rhodanese-like_dom_sf"/>
</dbReference>
<evidence type="ECO:0008006" key="3">
    <source>
        <dbReference type="Google" id="ProtNLM"/>
    </source>
</evidence>
<evidence type="ECO:0000313" key="1">
    <source>
        <dbReference type="EMBL" id="MBD2844206.1"/>
    </source>
</evidence>
<dbReference type="AlphaFoldDB" id="A0A927BQR7"/>
<dbReference type="RefSeq" id="WP_190914686.1">
    <property type="nucleotide sequence ID" value="NZ_JACXIZ010000009.1"/>
</dbReference>
<proteinExistence type="predicted"/>